<proteinExistence type="predicted"/>
<dbReference type="Proteomes" id="UP000053593">
    <property type="component" value="Unassembled WGS sequence"/>
</dbReference>
<reference evidence="1 2" key="1">
    <citation type="submission" date="2014-04" db="EMBL/GenBank/DDBJ databases">
        <title>Evolutionary Origins and Diversification of the Mycorrhizal Mutualists.</title>
        <authorList>
            <consortium name="DOE Joint Genome Institute"/>
            <consortium name="Mycorrhizal Genomics Consortium"/>
            <person name="Kohler A."/>
            <person name="Kuo A."/>
            <person name="Nagy L.G."/>
            <person name="Floudas D."/>
            <person name="Copeland A."/>
            <person name="Barry K.W."/>
            <person name="Cichocki N."/>
            <person name="Veneault-Fourrey C."/>
            <person name="LaButti K."/>
            <person name="Lindquist E.A."/>
            <person name="Lipzen A."/>
            <person name="Lundell T."/>
            <person name="Morin E."/>
            <person name="Murat C."/>
            <person name="Riley R."/>
            <person name="Ohm R."/>
            <person name="Sun H."/>
            <person name="Tunlid A."/>
            <person name="Henrissat B."/>
            <person name="Grigoriev I.V."/>
            <person name="Hibbett D.S."/>
            <person name="Martin F."/>
        </authorList>
    </citation>
    <scope>NUCLEOTIDE SEQUENCE [LARGE SCALE GENOMIC DNA]</scope>
    <source>
        <strain evidence="1 2">FD-317 M1</strain>
    </source>
</reference>
<dbReference type="HOGENOM" id="CLU_129081_0_0_1"/>
<protein>
    <submittedName>
        <fullName evidence="1">Uncharacterized protein</fullName>
    </submittedName>
</protein>
<dbReference type="AlphaFoldDB" id="A0A0D0C539"/>
<evidence type="ECO:0000313" key="2">
    <source>
        <dbReference type="Proteomes" id="UP000053593"/>
    </source>
</evidence>
<sequence length="181" mass="20565">MPTAIDSWEKALQILSNHNQALCPPPRVNSAFWVPPVCNIISPANPEMVRLLFQSWLQLHEIILTQLGSGLPLRLTSKQWQSLLEVMGWRYGKPNIPTTTGQHHHEMHQLLNQLCISSAAHEGKDISLWLVSWNGTPLILHEDIPPQISHEIIWEILELSFHNDLVMLNSQLNNSSVELAE</sequence>
<keyword evidence="2" id="KW-1185">Reference proteome</keyword>
<dbReference type="OrthoDB" id="2634326at2759"/>
<accession>A0A0D0C539</accession>
<evidence type="ECO:0000313" key="1">
    <source>
        <dbReference type="EMBL" id="KIK57519.1"/>
    </source>
</evidence>
<dbReference type="EMBL" id="KN834790">
    <property type="protein sequence ID" value="KIK57519.1"/>
    <property type="molecule type" value="Genomic_DNA"/>
</dbReference>
<organism evidence="1 2">
    <name type="scientific">Collybiopsis luxurians FD-317 M1</name>
    <dbReference type="NCBI Taxonomy" id="944289"/>
    <lineage>
        <taxon>Eukaryota</taxon>
        <taxon>Fungi</taxon>
        <taxon>Dikarya</taxon>
        <taxon>Basidiomycota</taxon>
        <taxon>Agaricomycotina</taxon>
        <taxon>Agaricomycetes</taxon>
        <taxon>Agaricomycetidae</taxon>
        <taxon>Agaricales</taxon>
        <taxon>Marasmiineae</taxon>
        <taxon>Omphalotaceae</taxon>
        <taxon>Collybiopsis</taxon>
        <taxon>Collybiopsis luxurians</taxon>
    </lineage>
</organism>
<gene>
    <name evidence="1" type="ORF">GYMLUDRAFT_172668</name>
</gene>
<name>A0A0D0C539_9AGAR</name>